<reference evidence="1 2" key="1">
    <citation type="submission" date="2019-02" db="EMBL/GenBank/DDBJ databases">
        <title>Deep-cultivation of Planctomycetes and their phenomic and genomic characterization uncovers novel biology.</title>
        <authorList>
            <person name="Wiegand S."/>
            <person name="Jogler M."/>
            <person name="Boedeker C."/>
            <person name="Pinto D."/>
            <person name="Vollmers J."/>
            <person name="Rivas-Marin E."/>
            <person name="Kohn T."/>
            <person name="Peeters S.H."/>
            <person name="Heuer A."/>
            <person name="Rast P."/>
            <person name="Oberbeckmann S."/>
            <person name="Bunk B."/>
            <person name="Jeske O."/>
            <person name="Meyerdierks A."/>
            <person name="Storesund J.E."/>
            <person name="Kallscheuer N."/>
            <person name="Luecker S."/>
            <person name="Lage O.M."/>
            <person name="Pohl T."/>
            <person name="Merkel B.J."/>
            <person name="Hornburger P."/>
            <person name="Mueller R.-W."/>
            <person name="Bruemmer F."/>
            <person name="Labrenz M."/>
            <person name="Spormann A.M."/>
            <person name="Op den Camp H."/>
            <person name="Overmann J."/>
            <person name="Amann R."/>
            <person name="Jetten M.S.M."/>
            <person name="Mascher T."/>
            <person name="Medema M.H."/>
            <person name="Devos D.P."/>
            <person name="Kaster A.-K."/>
            <person name="Ovreas L."/>
            <person name="Rohde M."/>
            <person name="Galperin M.Y."/>
            <person name="Jogler C."/>
        </authorList>
    </citation>
    <scope>NUCLEOTIDE SEQUENCE [LARGE SCALE GENOMIC DNA]</scope>
    <source>
        <strain evidence="1 2">Q31a</strain>
    </source>
</reference>
<sequence length="188" mass="20585">MRRSAAFPERTSQVLRSCPVVAAFPVLSLLPVATKNICQHRRRPFLVQLSFSCRVFCLPRASSSDIHGPATRPVGHALFVVGRLRDRSLSVDEAAQHFHAGTGGHAAACRIMSTLDGFRHRVGCVAVSDRTNGRWPWENGGDRSLLLALVRATQHARRNPSSITIASTAIAREGGCGRVRAPRFRLNQ</sequence>
<accession>A0A518GED1</accession>
<dbReference type="KEGG" id="ahel:Q31a_53330"/>
<proteinExistence type="predicted"/>
<gene>
    <name evidence="1" type="ORF">Q31a_53330</name>
</gene>
<evidence type="ECO:0000313" key="2">
    <source>
        <dbReference type="Proteomes" id="UP000318017"/>
    </source>
</evidence>
<dbReference type="AlphaFoldDB" id="A0A518GED1"/>
<protein>
    <submittedName>
        <fullName evidence="1">Uncharacterized protein</fullName>
    </submittedName>
</protein>
<evidence type="ECO:0000313" key="1">
    <source>
        <dbReference type="EMBL" id="QDV26953.1"/>
    </source>
</evidence>
<organism evidence="1 2">
    <name type="scientific">Aureliella helgolandensis</name>
    <dbReference type="NCBI Taxonomy" id="2527968"/>
    <lineage>
        <taxon>Bacteria</taxon>
        <taxon>Pseudomonadati</taxon>
        <taxon>Planctomycetota</taxon>
        <taxon>Planctomycetia</taxon>
        <taxon>Pirellulales</taxon>
        <taxon>Pirellulaceae</taxon>
        <taxon>Aureliella</taxon>
    </lineage>
</organism>
<name>A0A518GED1_9BACT</name>
<dbReference type="EMBL" id="CP036298">
    <property type="protein sequence ID" value="QDV26953.1"/>
    <property type="molecule type" value="Genomic_DNA"/>
</dbReference>
<dbReference type="Proteomes" id="UP000318017">
    <property type="component" value="Chromosome"/>
</dbReference>
<keyword evidence="2" id="KW-1185">Reference proteome</keyword>